<reference evidence="2" key="2">
    <citation type="submission" date="2020-05" db="UniProtKB">
        <authorList>
            <consortium name="EnsemblMetazoa"/>
        </authorList>
    </citation>
    <scope>IDENTIFICATION</scope>
    <source>
        <strain evidence="2">ACHKN1017</strain>
    </source>
</reference>
<dbReference type="EnsemblMetazoa" id="ACHR014319-RA">
    <property type="protein sequence ID" value="ACHR014319-PA"/>
    <property type="gene ID" value="ACHR014319"/>
</dbReference>
<dbReference type="VEuPathDB" id="VectorBase:ACHR014319"/>
<evidence type="ECO:0000256" key="1">
    <source>
        <dbReference type="SAM" id="MobiDB-lite"/>
    </source>
</evidence>
<name>A0A182KIQ0_9DIPT</name>
<evidence type="ECO:0000313" key="2">
    <source>
        <dbReference type="EnsemblMetazoa" id="ACHR014319-PA"/>
    </source>
</evidence>
<dbReference type="Proteomes" id="UP000075881">
    <property type="component" value="Unassembled WGS sequence"/>
</dbReference>
<dbReference type="AlphaFoldDB" id="A0A182KIQ0"/>
<organism evidence="2 3">
    <name type="scientific">Anopheles christyi</name>
    <dbReference type="NCBI Taxonomy" id="43041"/>
    <lineage>
        <taxon>Eukaryota</taxon>
        <taxon>Metazoa</taxon>
        <taxon>Ecdysozoa</taxon>
        <taxon>Arthropoda</taxon>
        <taxon>Hexapoda</taxon>
        <taxon>Insecta</taxon>
        <taxon>Pterygota</taxon>
        <taxon>Neoptera</taxon>
        <taxon>Endopterygota</taxon>
        <taxon>Diptera</taxon>
        <taxon>Nematocera</taxon>
        <taxon>Culicoidea</taxon>
        <taxon>Culicidae</taxon>
        <taxon>Anophelinae</taxon>
        <taxon>Anopheles</taxon>
    </lineage>
</organism>
<feature type="region of interest" description="Disordered" evidence="1">
    <location>
        <begin position="201"/>
        <end position="224"/>
    </location>
</feature>
<sequence>MRLLRILQTGPVHGRADAHVIGQVLDRSDGSNGRAAIENVLHRYIAHILGSNTLNSLLQLVQRYAAVVAQHLAPNVLTDRCRAVQLQQHVRLEQVLRTLDLTLGHHRAEAHPFVLHVEQHVLAFERIAHEIDAPQARILVARVERLEAVAEPVRRRRHGQLGRVVGTTALRPIPRSDQRVRHHQRHIVLVGPATTLDRNRDVRQRQGIVPHSHLRTGKPARGQC</sequence>
<reference evidence="3" key="1">
    <citation type="submission" date="2013-03" db="EMBL/GenBank/DDBJ databases">
        <title>The Genome Sequence of Anopheles christyi ACHKN1017.</title>
        <authorList>
            <consortium name="The Broad Institute Genomics Platform"/>
            <person name="Neafsey D.E."/>
            <person name="Besansky N."/>
            <person name="Walker B."/>
            <person name="Young S.K."/>
            <person name="Zeng Q."/>
            <person name="Gargeya S."/>
            <person name="Fitzgerald M."/>
            <person name="Haas B."/>
            <person name="Abouelleil A."/>
            <person name="Allen A.W."/>
            <person name="Alvarado L."/>
            <person name="Arachchi H.M."/>
            <person name="Berlin A.M."/>
            <person name="Chapman S.B."/>
            <person name="Gainer-Dewar J."/>
            <person name="Goldberg J."/>
            <person name="Griggs A."/>
            <person name="Gujja S."/>
            <person name="Hansen M."/>
            <person name="Howarth C."/>
            <person name="Imamovic A."/>
            <person name="Ireland A."/>
            <person name="Larimer J."/>
            <person name="McCowan C."/>
            <person name="Murphy C."/>
            <person name="Pearson M."/>
            <person name="Poon T.W."/>
            <person name="Priest M."/>
            <person name="Roberts A."/>
            <person name="Saif S."/>
            <person name="Shea T."/>
            <person name="Sisk P."/>
            <person name="Sykes S."/>
            <person name="Wortman J."/>
            <person name="Nusbaum C."/>
            <person name="Birren B."/>
        </authorList>
    </citation>
    <scope>NUCLEOTIDE SEQUENCE [LARGE SCALE GENOMIC DNA]</scope>
    <source>
        <strain evidence="3">ACHKN1017</strain>
    </source>
</reference>
<accession>A0A182KIQ0</accession>
<proteinExistence type="predicted"/>
<keyword evidence="3" id="KW-1185">Reference proteome</keyword>
<evidence type="ECO:0000313" key="3">
    <source>
        <dbReference type="Proteomes" id="UP000075881"/>
    </source>
</evidence>
<protein>
    <submittedName>
        <fullName evidence="2">Uncharacterized protein</fullName>
    </submittedName>
</protein>